<dbReference type="OrthoDB" id="8701357at2"/>
<dbReference type="RefSeq" id="WP_091179508.1">
    <property type="nucleotide sequence ID" value="NZ_FNRY01000001.1"/>
</dbReference>
<sequence>MYLLGLDAGGTSTRATLVTADGTCVGYGRAGGGNPISSGPEHAASEVLSAISAALQPAGAALSDVRVIVSAMAGSSTHGPQDWLRDPLVEGGFSGRLVFHSDLLATYFSGTFSPDGYAMVSGTGAAVIRVRDGAIEATADGLGWLLGDRGSGYWIGHQVVLAVAAALDSRGPATQLTRLLLDALGIAATGPLEQGRPAALGALISAVYALRPVQLARFAPLAFQAAGDPEAARILSDAADHLAHTVRAVATPAITGPLVMGGSVLAQAGNPVARLKEQLAATGFAPAITHVSDGAVGSAMLAVRESGVDAGEDIFRAITQSMAMQR</sequence>
<evidence type="ECO:0000313" key="3">
    <source>
        <dbReference type="Proteomes" id="UP000199183"/>
    </source>
</evidence>
<dbReference type="InterPro" id="IPR043129">
    <property type="entry name" value="ATPase_NBD"/>
</dbReference>
<dbReference type="InterPro" id="IPR052519">
    <property type="entry name" value="Euk-type_GlcNAc_Kinase"/>
</dbReference>
<dbReference type="Proteomes" id="UP000199183">
    <property type="component" value="Unassembled WGS sequence"/>
</dbReference>
<dbReference type="PANTHER" id="PTHR43190:SF3">
    <property type="entry name" value="N-ACETYL-D-GLUCOSAMINE KINASE"/>
    <property type="match status" value="1"/>
</dbReference>
<name>A0A1H4J5U9_9MICO</name>
<accession>A0A1H4J5U9</accession>
<evidence type="ECO:0000313" key="2">
    <source>
        <dbReference type="EMBL" id="SEB41591.1"/>
    </source>
</evidence>
<dbReference type="PANTHER" id="PTHR43190">
    <property type="entry name" value="N-ACETYL-D-GLUCOSAMINE KINASE"/>
    <property type="match status" value="1"/>
</dbReference>
<dbReference type="InterPro" id="IPR002731">
    <property type="entry name" value="ATPase_BadF"/>
</dbReference>
<organism evidence="2 3">
    <name type="scientific">Paramicrobacterium humi</name>
    <dbReference type="NCBI Taxonomy" id="640635"/>
    <lineage>
        <taxon>Bacteria</taxon>
        <taxon>Bacillati</taxon>
        <taxon>Actinomycetota</taxon>
        <taxon>Actinomycetes</taxon>
        <taxon>Micrococcales</taxon>
        <taxon>Microbacteriaceae</taxon>
        <taxon>Paramicrobacterium</taxon>
    </lineage>
</organism>
<protein>
    <submittedName>
        <fullName evidence="2">BadF-type ATPase</fullName>
    </submittedName>
</protein>
<dbReference type="AlphaFoldDB" id="A0A1H4J5U9"/>
<dbReference type="Gene3D" id="3.30.420.40">
    <property type="match status" value="2"/>
</dbReference>
<dbReference type="STRING" id="640635.SAMN04489806_0506"/>
<dbReference type="Pfam" id="PF01869">
    <property type="entry name" value="BcrAD_BadFG"/>
    <property type="match status" value="1"/>
</dbReference>
<evidence type="ECO:0000259" key="1">
    <source>
        <dbReference type="Pfam" id="PF01869"/>
    </source>
</evidence>
<dbReference type="SUPFAM" id="SSF53067">
    <property type="entry name" value="Actin-like ATPase domain"/>
    <property type="match status" value="2"/>
</dbReference>
<gene>
    <name evidence="2" type="ORF">SAMN04489806_0506</name>
</gene>
<dbReference type="EMBL" id="FNRY01000001">
    <property type="protein sequence ID" value="SEB41591.1"/>
    <property type="molecule type" value="Genomic_DNA"/>
</dbReference>
<dbReference type="CDD" id="cd24007">
    <property type="entry name" value="ASKHA_NBD_eukNAGK-like"/>
    <property type="match status" value="1"/>
</dbReference>
<keyword evidence="3" id="KW-1185">Reference proteome</keyword>
<feature type="domain" description="ATPase BadF/BadG/BcrA/BcrD type" evidence="1">
    <location>
        <begin position="4"/>
        <end position="302"/>
    </location>
</feature>
<reference evidence="2 3" key="1">
    <citation type="submission" date="2016-10" db="EMBL/GenBank/DDBJ databases">
        <authorList>
            <person name="de Groot N.N."/>
        </authorList>
    </citation>
    <scope>NUCLEOTIDE SEQUENCE [LARGE SCALE GENOMIC DNA]</scope>
    <source>
        <strain evidence="2 3">DSM 21799</strain>
    </source>
</reference>
<proteinExistence type="predicted"/>